<dbReference type="Gene3D" id="1.10.3300.10">
    <property type="entry name" value="Jann2411-like domain"/>
    <property type="match status" value="1"/>
</dbReference>
<evidence type="ECO:0000313" key="2">
    <source>
        <dbReference type="EMBL" id="KVG71871.1"/>
    </source>
</evidence>
<dbReference type="EMBL" id="LOXM01000066">
    <property type="protein sequence ID" value="KVG71871.1"/>
    <property type="molecule type" value="Genomic_DNA"/>
</dbReference>
<proteinExistence type="predicted"/>
<evidence type="ECO:0000259" key="1">
    <source>
        <dbReference type="Pfam" id="PF11706"/>
    </source>
</evidence>
<dbReference type="Pfam" id="PF11706">
    <property type="entry name" value="zf-CGNR"/>
    <property type="match status" value="1"/>
</dbReference>
<dbReference type="Pfam" id="PF07336">
    <property type="entry name" value="ABATE"/>
    <property type="match status" value="1"/>
</dbReference>
<dbReference type="OrthoDB" id="9808437at2"/>
<dbReference type="Proteomes" id="UP000064029">
    <property type="component" value="Unassembled WGS sequence"/>
</dbReference>
<sequence length="213" mass="23390">MVVRYDRDMSDMQPSADADFLIPAPLEALSIDFANTRYWRGSATPTETLGTVDDLLAWCREQAGVPAALADACRASIADAGPAWLDGALVLRETLYRLYLAQAEQREPLARDVAALRGHLAQAAPRVALVRTNDRYAWQVGHEAATLGGLLSPVLWSAIDLLGGTRLAKVKRCANDACQWLFVDDSKNGSRRWCSMASCGNRAKAHRHYYKAD</sequence>
<gene>
    <name evidence="2" type="ORF">WJ33_19915</name>
</gene>
<dbReference type="SUPFAM" id="SSF160904">
    <property type="entry name" value="Jann2411-like"/>
    <property type="match status" value="1"/>
</dbReference>
<dbReference type="PANTHER" id="PTHR35525">
    <property type="entry name" value="BLL6575 PROTEIN"/>
    <property type="match status" value="1"/>
</dbReference>
<dbReference type="InterPro" id="IPR023286">
    <property type="entry name" value="ABATE_dom_sf"/>
</dbReference>
<dbReference type="InterPro" id="IPR021005">
    <property type="entry name" value="Znf_CGNR"/>
</dbReference>
<name>A0A124RCT5_9BURK</name>
<protein>
    <recommendedName>
        <fullName evidence="1">Zinc finger CGNR domain-containing protein</fullName>
    </recommendedName>
</protein>
<dbReference type="PANTHER" id="PTHR35525:SF3">
    <property type="entry name" value="BLL6575 PROTEIN"/>
    <property type="match status" value="1"/>
</dbReference>
<dbReference type="RefSeq" id="WP_059750248.1">
    <property type="nucleotide sequence ID" value="NZ_CP013416.1"/>
</dbReference>
<comment type="caution">
    <text evidence="2">The sequence shown here is derived from an EMBL/GenBank/DDBJ whole genome shotgun (WGS) entry which is preliminary data.</text>
</comment>
<reference evidence="2 3" key="1">
    <citation type="submission" date="2015-11" db="EMBL/GenBank/DDBJ databases">
        <title>Expanding the genomic diversity of Burkholderia species for the development of highly accurate diagnostics.</title>
        <authorList>
            <person name="Sahl J."/>
            <person name="Keim P."/>
            <person name="Wagner D."/>
        </authorList>
    </citation>
    <scope>NUCLEOTIDE SEQUENCE [LARGE SCALE GENOMIC DNA]</scope>
    <source>
        <strain evidence="2 3">MSMB2036</strain>
    </source>
</reference>
<feature type="domain" description="Zinc finger CGNR" evidence="1">
    <location>
        <begin position="170"/>
        <end position="210"/>
    </location>
</feature>
<organism evidence="2 3">
    <name type="scientific">Burkholderia ubonensis</name>
    <dbReference type="NCBI Taxonomy" id="101571"/>
    <lineage>
        <taxon>Bacteria</taxon>
        <taxon>Pseudomonadati</taxon>
        <taxon>Pseudomonadota</taxon>
        <taxon>Betaproteobacteria</taxon>
        <taxon>Burkholderiales</taxon>
        <taxon>Burkholderiaceae</taxon>
        <taxon>Burkholderia</taxon>
        <taxon>Burkholderia cepacia complex</taxon>
    </lineage>
</organism>
<dbReference type="AlphaFoldDB" id="A0A124RCT5"/>
<evidence type="ECO:0000313" key="3">
    <source>
        <dbReference type="Proteomes" id="UP000064029"/>
    </source>
</evidence>
<dbReference type="InterPro" id="IPR010852">
    <property type="entry name" value="ABATE"/>
</dbReference>
<accession>A0A124RCT5</accession>